<gene>
    <name evidence="3" type="ORF">SAMN05421835_13453</name>
</gene>
<evidence type="ECO:0000256" key="2">
    <source>
        <dbReference type="SAM" id="Phobius"/>
    </source>
</evidence>
<feature type="transmembrane region" description="Helical" evidence="2">
    <location>
        <begin position="12"/>
        <end position="29"/>
    </location>
</feature>
<keyword evidence="2" id="KW-1133">Transmembrane helix</keyword>
<dbReference type="STRING" id="115433.SAMN05421835_13453"/>
<feature type="transmembrane region" description="Helical" evidence="2">
    <location>
        <begin position="217"/>
        <end position="239"/>
    </location>
</feature>
<organism evidence="3 4">
    <name type="scientific">Amycolatopsis sacchari</name>
    <dbReference type="NCBI Taxonomy" id="115433"/>
    <lineage>
        <taxon>Bacteria</taxon>
        <taxon>Bacillati</taxon>
        <taxon>Actinomycetota</taxon>
        <taxon>Actinomycetes</taxon>
        <taxon>Pseudonocardiales</taxon>
        <taxon>Pseudonocardiaceae</taxon>
        <taxon>Amycolatopsis</taxon>
    </lineage>
</organism>
<name>A0A1I4CIP9_9PSEU</name>
<feature type="region of interest" description="Disordered" evidence="1">
    <location>
        <begin position="254"/>
        <end position="282"/>
    </location>
</feature>
<dbReference type="Proteomes" id="UP000199025">
    <property type="component" value="Unassembled WGS sequence"/>
</dbReference>
<keyword evidence="2" id="KW-0812">Transmembrane</keyword>
<feature type="transmembrane region" description="Helical" evidence="2">
    <location>
        <begin position="172"/>
        <end position="191"/>
    </location>
</feature>
<dbReference type="EMBL" id="FORP01000034">
    <property type="protein sequence ID" value="SFK79831.1"/>
    <property type="molecule type" value="Genomic_DNA"/>
</dbReference>
<feature type="compositionally biased region" description="Gly residues" evidence="1">
    <location>
        <begin position="273"/>
        <end position="282"/>
    </location>
</feature>
<proteinExistence type="predicted"/>
<keyword evidence="2" id="KW-0472">Membrane</keyword>
<accession>A0A1I4CIP9</accession>
<keyword evidence="4" id="KW-1185">Reference proteome</keyword>
<dbReference type="AlphaFoldDB" id="A0A1I4CIP9"/>
<evidence type="ECO:0000313" key="4">
    <source>
        <dbReference type="Proteomes" id="UP000199025"/>
    </source>
</evidence>
<dbReference type="InterPro" id="IPR026467">
    <property type="entry name" value="Ser/Gly_Cys_C_dom"/>
</dbReference>
<dbReference type="NCBIfam" id="TIGR04222">
    <property type="entry name" value="near_uncomplex"/>
    <property type="match status" value="1"/>
</dbReference>
<feature type="compositionally biased region" description="Low complexity" evidence="1">
    <location>
        <begin position="254"/>
        <end position="272"/>
    </location>
</feature>
<evidence type="ECO:0000256" key="1">
    <source>
        <dbReference type="SAM" id="MobiDB-lite"/>
    </source>
</evidence>
<dbReference type="OrthoDB" id="3620552at2"/>
<protein>
    <submittedName>
        <fullName evidence="3">TIGR04222 domain-containing protein</fullName>
    </submittedName>
</protein>
<sequence>MEPWGLSGPQFTGLYFAAVVAGILLTFLLRRLVARRPVPPAQSKLSLREAAYLAGGPRRVLDSAVATLLKAQRLRARRGGWLQAVGKESSEADLARAVYDHVREYGERSLRQVRSALRRHPEVRETRASLVERGLIVPQAWSRALLCALPLLVVLGVGIARLVNGVRLYRPVGNLILLLVCAAIATFVALWPRSPWRSRAGAEVHTAMRSRNRSKNLPVRLPSLTGAAAAVAIGGIAAYPNQAIAQALGASSSSGSSGGDSSSFSSSCSSGSSCGGGGGCGG</sequence>
<evidence type="ECO:0000313" key="3">
    <source>
        <dbReference type="EMBL" id="SFK79831.1"/>
    </source>
</evidence>
<reference evidence="3 4" key="1">
    <citation type="submission" date="2016-10" db="EMBL/GenBank/DDBJ databases">
        <authorList>
            <person name="de Groot N.N."/>
        </authorList>
    </citation>
    <scope>NUCLEOTIDE SEQUENCE [LARGE SCALE GENOMIC DNA]</scope>
    <source>
        <strain evidence="3 4">DSM 44468</strain>
    </source>
</reference>
<feature type="transmembrane region" description="Helical" evidence="2">
    <location>
        <begin position="140"/>
        <end position="160"/>
    </location>
</feature>
<dbReference type="RefSeq" id="WP_091516046.1">
    <property type="nucleotide sequence ID" value="NZ_CBDQZW010000102.1"/>
</dbReference>